<dbReference type="InterPro" id="IPR029021">
    <property type="entry name" value="Prot-tyrosine_phosphatase-like"/>
</dbReference>
<dbReference type="SUPFAM" id="SSF52799">
    <property type="entry name" value="(Phosphotyrosine protein) phosphatases II"/>
    <property type="match status" value="1"/>
</dbReference>
<dbReference type="EMBL" id="FNPF01000025">
    <property type="protein sequence ID" value="SDY89064.1"/>
    <property type="molecule type" value="Genomic_DNA"/>
</dbReference>
<organism evidence="3 4">
    <name type="scientific">Citreimonas salinaria</name>
    <dbReference type="NCBI Taxonomy" id="321339"/>
    <lineage>
        <taxon>Bacteria</taxon>
        <taxon>Pseudomonadati</taxon>
        <taxon>Pseudomonadota</taxon>
        <taxon>Alphaproteobacteria</taxon>
        <taxon>Rhodobacterales</taxon>
        <taxon>Roseobacteraceae</taxon>
        <taxon>Citreimonas</taxon>
    </lineage>
</organism>
<keyword evidence="4" id="KW-1185">Reference proteome</keyword>
<name>A0A1H3NJT7_9RHOB</name>
<evidence type="ECO:0000256" key="1">
    <source>
        <dbReference type="SAM" id="MobiDB-lite"/>
    </source>
</evidence>
<evidence type="ECO:0000313" key="4">
    <source>
        <dbReference type="Proteomes" id="UP000199286"/>
    </source>
</evidence>
<protein>
    <submittedName>
        <fullName evidence="3">Tyrosine phosphatase family protein</fullName>
    </submittedName>
</protein>
<dbReference type="Pfam" id="PF22741">
    <property type="entry name" value="PTP-NADK"/>
    <property type="match status" value="1"/>
</dbReference>
<accession>A0A1H3NJT7</accession>
<dbReference type="Gene3D" id="3.90.190.10">
    <property type="entry name" value="Protein tyrosine phosphatase superfamily"/>
    <property type="match status" value="1"/>
</dbReference>
<dbReference type="Proteomes" id="UP000199286">
    <property type="component" value="Unassembled WGS sequence"/>
</dbReference>
<sequence length="258" mass="29624">MRMLAKLWTRLDTAERRFRRSWGRDISTPAARRWAQLHYHLFDHAFLRIFWTNFWPVAPGVWRSNQPTTARFGKYKAMGIRTVVNLRGEDKFAHYLFEKETCAALGLTLVDVKLWARTAAPRKRIVAVIDALRAAEKPMVFHCKSGADRAGFVAAMYQMVFEGIPVTEARKQLGLKYVHLEFTKTGVQGYILDTFAARRKLSEIGFEEWIRTEYTSKVIQQGFDARWLPSNTARALMSGETAAAPAQDDADPPRGQRR</sequence>
<proteinExistence type="predicted"/>
<reference evidence="3 4" key="1">
    <citation type="submission" date="2016-10" db="EMBL/GenBank/DDBJ databases">
        <authorList>
            <person name="de Groot N.N."/>
        </authorList>
    </citation>
    <scope>NUCLEOTIDE SEQUENCE [LARGE SCALE GENOMIC DNA]</scope>
    <source>
        <strain evidence="3 4">DSM 26880</strain>
    </source>
</reference>
<dbReference type="PROSITE" id="PS50056">
    <property type="entry name" value="TYR_PHOSPHATASE_2"/>
    <property type="match status" value="1"/>
</dbReference>
<feature type="domain" description="Tyrosine specific protein phosphatases" evidence="2">
    <location>
        <begin position="123"/>
        <end position="173"/>
    </location>
</feature>
<evidence type="ECO:0000313" key="3">
    <source>
        <dbReference type="EMBL" id="SDY89064.1"/>
    </source>
</evidence>
<dbReference type="AlphaFoldDB" id="A0A1H3NJT7"/>
<gene>
    <name evidence="3" type="ORF">SAMN05444340_12520</name>
</gene>
<dbReference type="InterPro" id="IPR055214">
    <property type="entry name" value="PTP-NADK"/>
</dbReference>
<feature type="region of interest" description="Disordered" evidence="1">
    <location>
        <begin position="239"/>
        <end position="258"/>
    </location>
</feature>
<dbReference type="InterPro" id="IPR000387">
    <property type="entry name" value="Tyr_Pase_dom"/>
</dbReference>
<dbReference type="STRING" id="321339.SAMN05444340_12520"/>
<evidence type="ECO:0000259" key="2">
    <source>
        <dbReference type="PROSITE" id="PS50056"/>
    </source>
</evidence>